<dbReference type="PANTHER" id="PTHR10502:SF193">
    <property type="entry name" value="ANNEXIN D8"/>
    <property type="match status" value="1"/>
</dbReference>
<dbReference type="PROSITE" id="PS51897">
    <property type="entry name" value="ANNEXIN_2"/>
    <property type="match status" value="1"/>
</dbReference>
<comment type="caution">
    <text evidence="3">The sequence shown here is derived from an EMBL/GenBank/DDBJ whole genome shotgun (WGS) entry which is preliminary data.</text>
</comment>
<evidence type="ECO:0000313" key="3">
    <source>
        <dbReference type="EMBL" id="KAG6480662.1"/>
    </source>
</evidence>
<dbReference type="SUPFAM" id="SSF47874">
    <property type="entry name" value="Annexin"/>
    <property type="match status" value="1"/>
</dbReference>
<dbReference type="AlphaFoldDB" id="A0A8J5KIA7"/>
<gene>
    <name evidence="3" type="ORF">ZIOFF_057247</name>
</gene>
<dbReference type="EMBL" id="JACMSC010000016">
    <property type="protein sequence ID" value="KAG6480662.1"/>
    <property type="molecule type" value="Genomic_DNA"/>
</dbReference>
<dbReference type="GO" id="GO:0009651">
    <property type="term" value="P:response to salt stress"/>
    <property type="evidence" value="ECO:0007669"/>
    <property type="project" value="TreeGrafter"/>
</dbReference>
<dbReference type="InterPro" id="IPR018502">
    <property type="entry name" value="Annexin_repeat"/>
</dbReference>
<dbReference type="GO" id="GO:0005737">
    <property type="term" value="C:cytoplasm"/>
    <property type="evidence" value="ECO:0007669"/>
    <property type="project" value="TreeGrafter"/>
</dbReference>
<dbReference type="SMART" id="SM00335">
    <property type="entry name" value="ANX"/>
    <property type="match status" value="1"/>
</dbReference>
<dbReference type="GO" id="GO:0005509">
    <property type="term" value="F:calcium ion binding"/>
    <property type="evidence" value="ECO:0007669"/>
    <property type="project" value="InterPro"/>
</dbReference>
<evidence type="ECO:0000256" key="1">
    <source>
        <dbReference type="ARBA" id="ARBA00022737"/>
    </source>
</evidence>
<dbReference type="Proteomes" id="UP000734854">
    <property type="component" value="Unassembled WGS sequence"/>
</dbReference>
<dbReference type="PANTHER" id="PTHR10502">
    <property type="entry name" value="ANNEXIN"/>
    <property type="match status" value="1"/>
</dbReference>
<dbReference type="GO" id="GO:0009408">
    <property type="term" value="P:response to heat"/>
    <property type="evidence" value="ECO:0007669"/>
    <property type="project" value="TreeGrafter"/>
</dbReference>
<dbReference type="GO" id="GO:0009414">
    <property type="term" value="P:response to water deprivation"/>
    <property type="evidence" value="ECO:0007669"/>
    <property type="project" value="TreeGrafter"/>
</dbReference>
<accession>A0A8J5KIA7</accession>
<dbReference type="GO" id="GO:0001786">
    <property type="term" value="F:phosphatidylserine binding"/>
    <property type="evidence" value="ECO:0007669"/>
    <property type="project" value="TreeGrafter"/>
</dbReference>
<dbReference type="Gene3D" id="1.10.220.10">
    <property type="entry name" value="Annexin"/>
    <property type="match status" value="1"/>
</dbReference>
<keyword evidence="1" id="KW-0677">Repeat</keyword>
<dbReference type="InterPro" id="IPR037104">
    <property type="entry name" value="Annexin_sf"/>
</dbReference>
<dbReference type="GO" id="GO:0005886">
    <property type="term" value="C:plasma membrane"/>
    <property type="evidence" value="ECO:0007669"/>
    <property type="project" value="TreeGrafter"/>
</dbReference>
<evidence type="ECO:0008006" key="5">
    <source>
        <dbReference type="Google" id="ProtNLM"/>
    </source>
</evidence>
<evidence type="ECO:0000256" key="2">
    <source>
        <dbReference type="ARBA" id="ARBA00023216"/>
    </source>
</evidence>
<organism evidence="3 4">
    <name type="scientific">Zingiber officinale</name>
    <name type="common">Ginger</name>
    <name type="synonym">Amomum zingiber</name>
    <dbReference type="NCBI Taxonomy" id="94328"/>
    <lineage>
        <taxon>Eukaryota</taxon>
        <taxon>Viridiplantae</taxon>
        <taxon>Streptophyta</taxon>
        <taxon>Embryophyta</taxon>
        <taxon>Tracheophyta</taxon>
        <taxon>Spermatophyta</taxon>
        <taxon>Magnoliopsida</taxon>
        <taxon>Liliopsida</taxon>
        <taxon>Zingiberales</taxon>
        <taxon>Zingiberaceae</taxon>
        <taxon>Zingiber</taxon>
    </lineage>
</organism>
<protein>
    <recommendedName>
        <fullName evidence="5">Annexin</fullName>
    </recommendedName>
</protein>
<dbReference type="Pfam" id="PF00191">
    <property type="entry name" value="Annexin"/>
    <property type="match status" value="1"/>
</dbReference>
<keyword evidence="4" id="KW-1185">Reference proteome</keyword>
<keyword evidence="2" id="KW-0041">Annexin</keyword>
<name>A0A8J5KIA7_ZINOF</name>
<reference evidence="3 4" key="1">
    <citation type="submission" date="2020-08" db="EMBL/GenBank/DDBJ databases">
        <title>Plant Genome Project.</title>
        <authorList>
            <person name="Zhang R.-G."/>
        </authorList>
    </citation>
    <scope>NUCLEOTIDE SEQUENCE [LARGE SCALE GENOMIC DNA]</scope>
    <source>
        <tissue evidence="3">Rhizome</tissue>
    </source>
</reference>
<proteinExistence type="predicted"/>
<dbReference type="GO" id="GO:0005544">
    <property type="term" value="F:calcium-dependent phospholipid binding"/>
    <property type="evidence" value="ECO:0007669"/>
    <property type="project" value="InterPro"/>
</dbReference>
<sequence>MDVLFVTSIAWKKKWQPILLVIFAKYDGEEIDVGVARSEAKTIQAFTANPPNEFAHALRTAIRCIISPHNLVYSKNTDEDALTHVVAMIAEKDLQMIKEMFYKRTNVTLEHAIAKETSGDYRVFLLASIGN</sequence>
<evidence type="ECO:0000313" key="4">
    <source>
        <dbReference type="Proteomes" id="UP000734854"/>
    </source>
</evidence>
<dbReference type="GO" id="GO:0009409">
    <property type="term" value="P:response to cold"/>
    <property type="evidence" value="ECO:0007669"/>
    <property type="project" value="TreeGrafter"/>
</dbReference>